<dbReference type="InterPro" id="IPR052205">
    <property type="entry name" value="FliO/MopB"/>
</dbReference>
<comment type="subcellular location">
    <subcellularLocation>
        <location evidence="7">Cell membrane</location>
    </subcellularLocation>
    <subcellularLocation>
        <location evidence="7">Bacterial flagellum basal body</location>
    </subcellularLocation>
</comment>
<evidence type="ECO:0000256" key="1">
    <source>
        <dbReference type="ARBA" id="ARBA00022475"/>
    </source>
</evidence>
<accession>A0A6M0JSK0</accession>
<dbReference type="EMBL" id="JAAIJQ010000002">
    <property type="protein sequence ID" value="NEV60500.1"/>
    <property type="molecule type" value="Genomic_DNA"/>
</dbReference>
<evidence type="ECO:0000313" key="9">
    <source>
        <dbReference type="Proteomes" id="UP000483379"/>
    </source>
</evidence>
<evidence type="ECO:0000256" key="7">
    <source>
        <dbReference type="RuleBase" id="RU362064"/>
    </source>
</evidence>
<keyword evidence="5 7" id="KW-0975">Bacterial flagellum</keyword>
<keyword evidence="2 7" id="KW-0812">Transmembrane</keyword>
<sequence>MVAAIGALWAAPWPACAEPSGQSGQLAAGYLAQLLGGLVLVIVLIILFAWMLRRMPGLQGQGPSLIQVLAVRNLGARERLMLIQVGEEQVLIGVTPSGIQRLHTLAKPLDVAPDTPLTADFASLLSRMTSPGGR</sequence>
<dbReference type="GO" id="GO:0005886">
    <property type="term" value="C:plasma membrane"/>
    <property type="evidence" value="ECO:0007669"/>
    <property type="project" value="UniProtKB-SubCell"/>
</dbReference>
<keyword evidence="9" id="KW-1185">Reference proteome</keyword>
<dbReference type="Pfam" id="PF04347">
    <property type="entry name" value="FliO"/>
    <property type="match status" value="1"/>
</dbReference>
<keyword evidence="8" id="KW-0282">Flagellum</keyword>
<evidence type="ECO:0000256" key="4">
    <source>
        <dbReference type="ARBA" id="ARBA00023136"/>
    </source>
</evidence>
<keyword evidence="4 7" id="KW-0472">Membrane</keyword>
<organism evidence="8 9">
    <name type="scientific">Thiorhodococcus minor</name>
    <dbReference type="NCBI Taxonomy" id="57489"/>
    <lineage>
        <taxon>Bacteria</taxon>
        <taxon>Pseudomonadati</taxon>
        <taxon>Pseudomonadota</taxon>
        <taxon>Gammaproteobacteria</taxon>
        <taxon>Chromatiales</taxon>
        <taxon>Chromatiaceae</taxon>
        <taxon>Thiorhodococcus</taxon>
    </lineage>
</organism>
<evidence type="ECO:0000256" key="5">
    <source>
        <dbReference type="ARBA" id="ARBA00023143"/>
    </source>
</evidence>
<gene>
    <name evidence="8" type="primary">fliO</name>
    <name evidence="8" type="ORF">G3446_01105</name>
</gene>
<evidence type="ECO:0000313" key="8">
    <source>
        <dbReference type="EMBL" id="NEV60500.1"/>
    </source>
</evidence>
<evidence type="ECO:0000256" key="3">
    <source>
        <dbReference type="ARBA" id="ARBA00022989"/>
    </source>
</evidence>
<dbReference type="AlphaFoldDB" id="A0A6M0JSK0"/>
<dbReference type="PANTHER" id="PTHR38766:SF1">
    <property type="entry name" value="FLAGELLAR PROTEIN FLIO"/>
    <property type="match status" value="1"/>
</dbReference>
<keyword evidence="8" id="KW-0966">Cell projection</keyword>
<feature type="transmembrane region" description="Helical" evidence="7">
    <location>
        <begin position="27"/>
        <end position="52"/>
    </location>
</feature>
<keyword evidence="1 7" id="KW-1003">Cell membrane</keyword>
<evidence type="ECO:0000256" key="6">
    <source>
        <dbReference type="ARBA" id="ARBA00037937"/>
    </source>
</evidence>
<dbReference type="GO" id="GO:0044781">
    <property type="term" value="P:bacterial-type flagellum organization"/>
    <property type="evidence" value="ECO:0007669"/>
    <property type="project" value="UniProtKB-UniRule"/>
</dbReference>
<reference evidence="8 9" key="1">
    <citation type="submission" date="2020-02" db="EMBL/GenBank/DDBJ databases">
        <title>Genome sequences of Thiorhodococcus mannitoliphagus and Thiorhodococcus minor, purple sulfur photosynthetic bacteria in the gammaproteobacterial family, Chromatiaceae.</title>
        <authorList>
            <person name="Aviles F.A."/>
            <person name="Meyer T.E."/>
            <person name="Kyndt J.A."/>
        </authorList>
    </citation>
    <scope>NUCLEOTIDE SEQUENCE [LARGE SCALE GENOMIC DNA]</scope>
    <source>
        <strain evidence="8 9">DSM 11518</strain>
    </source>
</reference>
<dbReference type="PANTHER" id="PTHR38766">
    <property type="entry name" value="FLAGELLAR PROTEIN FLIO"/>
    <property type="match status" value="1"/>
</dbReference>
<protein>
    <recommendedName>
        <fullName evidence="7">Flagellar protein</fullName>
    </recommendedName>
</protein>
<proteinExistence type="inferred from homology"/>
<dbReference type="GO" id="GO:0009425">
    <property type="term" value="C:bacterial-type flagellum basal body"/>
    <property type="evidence" value="ECO:0007669"/>
    <property type="project" value="UniProtKB-SubCell"/>
</dbReference>
<dbReference type="InterPro" id="IPR022781">
    <property type="entry name" value="Flagellar_biosynth_FliO"/>
</dbReference>
<keyword evidence="8" id="KW-0969">Cilium</keyword>
<keyword evidence="3 7" id="KW-1133">Transmembrane helix</keyword>
<evidence type="ECO:0000256" key="2">
    <source>
        <dbReference type="ARBA" id="ARBA00022692"/>
    </source>
</evidence>
<dbReference type="NCBIfam" id="TIGR03500">
    <property type="entry name" value="FliO_TIGR"/>
    <property type="match status" value="1"/>
</dbReference>
<dbReference type="RefSeq" id="WP_164450541.1">
    <property type="nucleotide sequence ID" value="NZ_JAAIJQ010000002.1"/>
</dbReference>
<comment type="similarity">
    <text evidence="6 7">Belongs to the FliO/MopB family.</text>
</comment>
<name>A0A6M0JSK0_9GAMM</name>
<dbReference type="Proteomes" id="UP000483379">
    <property type="component" value="Unassembled WGS sequence"/>
</dbReference>
<comment type="caution">
    <text evidence="8">The sequence shown here is derived from an EMBL/GenBank/DDBJ whole genome shotgun (WGS) entry which is preliminary data.</text>
</comment>